<comment type="similarity">
    <text evidence="11">Belongs to the ribF family.</text>
</comment>
<evidence type="ECO:0000256" key="9">
    <source>
        <dbReference type="ARBA" id="ARBA00022840"/>
    </source>
</evidence>
<dbReference type="EMBL" id="LXMA01000034">
    <property type="protein sequence ID" value="OAT72304.1"/>
    <property type="molecule type" value="Genomic_DNA"/>
</dbReference>
<sequence length="296" mass="33774">MGDESVKVIYIDQNTDLSACKLEPCVMALGFFDGVHVGHRKIIETAKRLAKKKQLTLAVMTFFPHPSQVIPASKKVSSYLSPLSVKQEIFAELGVEKLYIVKFDENFSKLSHREFVDRFLISLCCRHVVAGFDFTYGYKGEGTMEQLEQDGKGIFEVTTVPEVKYKSKKISSSMIRQLLLSGMVHDVPYYLGDYYSVLCMIVDLEEEDKKMTFRARLEYDYMIPKIGKYIVRIEIDGNYYRGVCYISDKTLQTNMLDGMVIGLSKINAQQSMKLAFVRRLSDEEASANSKKFKSVI</sequence>
<evidence type="ECO:0000256" key="1">
    <source>
        <dbReference type="ARBA" id="ARBA00004726"/>
    </source>
</evidence>
<dbReference type="CDD" id="cd02064">
    <property type="entry name" value="FAD_synthetase_N"/>
    <property type="match status" value="1"/>
</dbReference>
<evidence type="ECO:0000256" key="2">
    <source>
        <dbReference type="ARBA" id="ARBA00005201"/>
    </source>
</evidence>
<comment type="pathway">
    <text evidence="1 11">Cofactor biosynthesis; FAD biosynthesis; FAD from FMN: step 1/1.</text>
</comment>
<evidence type="ECO:0000256" key="5">
    <source>
        <dbReference type="ARBA" id="ARBA00022679"/>
    </source>
</evidence>
<evidence type="ECO:0000256" key="3">
    <source>
        <dbReference type="ARBA" id="ARBA00022630"/>
    </source>
</evidence>
<dbReference type="FunFam" id="3.40.50.620:FF:000021">
    <property type="entry name" value="Riboflavin biosynthesis protein"/>
    <property type="match status" value="1"/>
</dbReference>
<comment type="catalytic activity">
    <reaction evidence="10 11">
        <text>FMN + ATP + H(+) = FAD + diphosphate</text>
        <dbReference type="Rhea" id="RHEA:17237"/>
        <dbReference type="ChEBI" id="CHEBI:15378"/>
        <dbReference type="ChEBI" id="CHEBI:30616"/>
        <dbReference type="ChEBI" id="CHEBI:33019"/>
        <dbReference type="ChEBI" id="CHEBI:57692"/>
        <dbReference type="ChEBI" id="CHEBI:58210"/>
        <dbReference type="EC" id="2.7.7.2"/>
    </reaction>
</comment>
<dbReference type="Gene3D" id="3.40.50.620">
    <property type="entry name" value="HUPs"/>
    <property type="match status" value="1"/>
</dbReference>
<keyword evidence="8 11" id="KW-0274">FAD</keyword>
<proteinExistence type="inferred from homology"/>
<dbReference type="InterPro" id="IPR004821">
    <property type="entry name" value="Cyt_trans-like"/>
</dbReference>
<keyword evidence="9 11" id="KW-0067">ATP-binding</keyword>
<evidence type="ECO:0000256" key="10">
    <source>
        <dbReference type="ARBA" id="ARBA00049494"/>
    </source>
</evidence>
<dbReference type="SUPFAM" id="SSF52374">
    <property type="entry name" value="Nucleotidylyl transferase"/>
    <property type="match status" value="1"/>
</dbReference>
<dbReference type="InterPro" id="IPR015864">
    <property type="entry name" value="FAD_synthase"/>
</dbReference>
<dbReference type="GO" id="GO:0008531">
    <property type="term" value="F:riboflavin kinase activity"/>
    <property type="evidence" value="ECO:0007669"/>
    <property type="project" value="UniProtKB-UniRule"/>
</dbReference>
<protein>
    <recommendedName>
        <fullName evidence="11">Riboflavin biosynthesis protein</fullName>
    </recommendedName>
    <domain>
        <recommendedName>
            <fullName evidence="11">Riboflavin kinase</fullName>
            <ecNumber evidence="11">2.7.1.26</ecNumber>
        </recommendedName>
        <alternativeName>
            <fullName evidence="11">Flavokinase</fullName>
        </alternativeName>
    </domain>
    <domain>
        <recommendedName>
            <fullName evidence="11">FMN adenylyltransferase</fullName>
            <ecNumber evidence="11">2.7.7.2</ecNumber>
        </recommendedName>
        <alternativeName>
            <fullName evidence="11">FAD pyrophosphorylase</fullName>
        </alternativeName>
        <alternativeName>
            <fullName evidence="11">FAD synthase</fullName>
        </alternativeName>
    </domain>
</protein>
<keyword evidence="11" id="KW-0418">Kinase</keyword>
<dbReference type="UniPathway" id="UPA00276">
    <property type="reaction ID" value="UER00406"/>
</dbReference>
<dbReference type="GO" id="GO:0009398">
    <property type="term" value="P:FMN biosynthetic process"/>
    <property type="evidence" value="ECO:0007669"/>
    <property type="project" value="UniProtKB-UniRule"/>
</dbReference>
<name>A0A1B7KQD2_PARTM</name>
<dbReference type="GO" id="GO:0009231">
    <property type="term" value="P:riboflavin biosynthetic process"/>
    <property type="evidence" value="ECO:0007669"/>
    <property type="project" value="InterPro"/>
</dbReference>
<evidence type="ECO:0000259" key="12">
    <source>
        <dbReference type="Pfam" id="PF06574"/>
    </source>
</evidence>
<dbReference type="AlphaFoldDB" id="A0A1B7KQD2"/>
<evidence type="ECO:0000256" key="4">
    <source>
        <dbReference type="ARBA" id="ARBA00022643"/>
    </source>
</evidence>
<evidence type="ECO:0000256" key="11">
    <source>
        <dbReference type="PIRNR" id="PIRNR004491"/>
    </source>
</evidence>
<dbReference type="InterPro" id="IPR002606">
    <property type="entry name" value="Riboflavin_kinase_bac"/>
</dbReference>
<keyword evidence="6 11" id="KW-0548">Nucleotidyltransferase</keyword>
<comment type="pathway">
    <text evidence="2 11">Cofactor biosynthesis; FMN biosynthesis; FMN from riboflavin (ATP route): step 1/1.</text>
</comment>
<dbReference type="NCBIfam" id="TIGR00125">
    <property type="entry name" value="cyt_tran_rel"/>
    <property type="match status" value="1"/>
</dbReference>
<dbReference type="GO" id="GO:0006747">
    <property type="term" value="P:FAD biosynthetic process"/>
    <property type="evidence" value="ECO:0007669"/>
    <property type="project" value="UniProtKB-UniRule"/>
</dbReference>
<dbReference type="EC" id="2.7.1.26" evidence="11"/>
<gene>
    <name evidence="13" type="ORF">A7K69_09200</name>
</gene>
<dbReference type="GO" id="GO:0005524">
    <property type="term" value="F:ATP binding"/>
    <property type="evidence" value="ECO:0007669"/>
    <property type="project" value="UniProtKB-UniRule"/>
</dbReference>
<dbReference type="EC" id="2.7.7.2" evidence="11"/>
<evidence type="ECO:0000256" key="8">
    <source>
        <dbReference type="ARBA" id="ARBA00022827"/>
    </source>
</evidence>
<evidence type="ECO:0000256" key="6">
    <source>
        <dbReference type="ARBA" id="ARBA00022695"/>
    </source>
</evidence>
<dbReference type="PANTHER" id="PTHR22749:SF6">
    <property type="entry name" value="RIBOFLAVIN KINASE"/>
    <property type="match status" value="1"/>
</dbReference>
<dbReference type="PANTHER" id="PTHR22749">
    <property type="entry name" value="RIBOFLAVIN KINASE/FMN ADENYLYLTRANSFERASE"/>
    <property type="match status" value="1"/>
</dbReference>
<organism evidence="13 14">
    <name type="scientific">Parageobacillus thermoglucosidasius</name>
    <name type="common">Geobacillus thermoglucosidasius</name>
    <dbReference type="NCBI Taxonomy" id="1426"/>
    <lineage>
        <taxon>Bacteria</taxon>
        <taxon>Bacillati</taxon>
        <taxon>Bacillota</taxon>
        <taxon>Bacilli</taxon>
        <taxon>Bacillales</taxon>
        <taxon>Anoxybacillaceae</taxon>
        <taxon>Parageobacillus</taxon>
    </lineage>
</organism>
<keyword evidence="5 11" id="KW-0808">Transferase</keyword>
<feature type="domain" description="FAD synthetase" evidence="12">
    <location>
        <begin position="22"/>
        <end position="173"/>
    </location>
</feature>
<keyword evidence="4 11" id="KW-0288">FMN</keyword>
<comment type="caution">
    <text evidence="13">The sequence shown here is derived from an EMBL/GenBank/DDBJ whole genome shotgun (WGS) entry which is preliminary data.</text>
</comment>
<evidence type="ECO:0000313" key="13">
    <source>
        <dbReference type="EMBL" id="OAT72304.1"/>
    </source>
</evidence>
<dbReference type="Proteomes" id="UP000078290">
    <property type="component" value="Unassembled WGS sequence"/>
</dbReference>
<comment type="catalytic activity">
    <reaction evidence="11">
        <text>riboflavin + ATP = FMN + ADP + H(+)</text>
        <dbReference type="Rhea" id="RHEA:14357"/>
        <dbReference type="ChEBI" id="CHEBI:15378"/>
        <dbReference type="ChEBI" id="CHEBI:30616"/>
        <dbReference type="ChEBI" id="CHEBI:57986"/>
        <dbReference type="ChEBI" id="CHEBI:58210"/>
        <dbReference type="ChEBI" id="CHEBI:456216"/>
        <dbReference type="EC" id="2.7.1.26"/>
    </reaction>
</comment>
<keyword evidence="3 11" id="KW-0285">Flavoprotein</keyword>
<evidence type="ECO:0000313" key="14">
    <source>
        <dbReference type="Proteomes" id="UP000078290"/>
    </source>
</evidence>
<keyword evidence="7 11" id="KW-0547">Nucleotide-binding</keyword>
<dbReference type="GO" id="GO:0003919">
    <property type="term" value="F:FMN adenylyltransferase activity"/>
    <property type="evidence" value="ECO:0007669"/>
    <property type="project" value="UniProtKB-UniRule"/>
</dbReference>
<dbReference type="InterPro" id="IPR023468">
    <property type="entry name" value="Riboflavin_kinase"/>
</dbReference>
<evidence type="ECO:0000256" key="7">
    <source>
        <dbReference type="ARBA" id="ARBA00022741"/>
    </source>
</evidence>
<dbReference type="UniPathway" id="UPA00277">
    <property type="reaction ID" value="UER00407"/>
</dbReference>
<reference evidence="14" key="1">
    <citation type="submission" date="2016-05" db="EMBL/GenBank/DDBJ databases">
        <authorList>
            <person name="Wang W."/>
            <person name="Zhu L."/>
        </authorList>
    </citation>
    <scope>NUCLEOTIDE SEQUENCE [LARGE SCALE GENOMIC DNA]</scope>
    <source>
        <strain evidence="14">W-2</strain>
    </source>
</reference>
<dbReference type="PIRSF" id="PIRSF004491">
    <property type="entry name" value="FAD_Synth"/>
    <property type="match status" value="1"/>
</dbReference>
<dbReference type="Pfam" id="PF06574">
    <property type="entry name" value="FAD_syn"/>
    <property type="match status" value="1"/>
</dbReference>
<dbReference type="InterPro" id="IPR014729">
    <property type="entry name" value="Rossmann-like_a/b/a_fold"/>
</dbReference>
<accession>A0A1B7KQD2</accession>